<evidence type="ECO:0000259" key="2">
    <source>
        <dbReference type="Pfam" id="PF20152"/>
    </source>
</evidence>
<dbReference type="PANTHER" id="PTHR40465:SF1">
    <property type="entry name" value="DUF6534 DOMAIN-CONTAINING PROTEIN"/>
    <property type="match status" value="1"/>
</dbReference>
<feature type="transmembrane region" description="Helical" evidence="1">
    <location>
        <begin position="232"/>
        <end position="253"/>
    </location>
</feature>
<dbReference type="OMA" id="KFIYFAF"/>
<reference evidence="3 4" key="1">
    <citation type="submission" date="2016-03" db="EMBL/GenBank/DDBJ databases">
        <title>Whole genome sequencing of Grifola frondosa 9006-11.</title>
        <authorList>
            <person name="Min B."/>
            <person name="Park H."/>
            <person name="Kim J.-G."/>
            <person name="Cho H."/>
            <person name="Oh Y.-L."/>
            <person name="Kong W.-S."/>
            <person name="Choi I.-G."/>
        </authorList>
    </citation>
    <scope>NUCLEOTIDE SEQUENCE [LARGE SCALE GENOMIC DNA]</scope>
    <source>
        <strain evidence="3 4">9006-11</strain>
    </source>
</reference>
<feature type="transmembrane region" description="Helical" evidence="1">
    <location>
        <begin position="198"/>
        <end position="226"/>
    </location>
</feature>
<organism evidence="3 4">
    <name type="scientific">Grifola frondosa</name>
    <name type="common">Maitake</name>
    <name type="synonym">Polyporus frondosus</name>
    <dbReference type="NCBI Taxonomy" id="5627"/>
    <lineage>
        <taxon>Eukaryota</taxon>
        <taxon>Fungi</taxon>
        <taxon>Dikarya</taxon>
        <taxon>Basidiomycota</taxon>
        <taxon>Agaricomycotina</taxon>
        <taxon>Agaricomycetes</taxon>
        <taxon>Polyporales</taxon>
        <taxon>Grifolaceae</taxon>
        <taxon>Grifola</taxon>
    </lineage>
</organism>
<keyword evidence="1" id="KW-1133">Transmembrane helix</keyword>
<feature type="transmembrane region" description="Helical" evidence="1">
    <location>
        <begin position="12"/>
        <end position="38"/>
    </location>
</feature>
<comment type="caution">
    <text evidence="3">The sequence shown here is derived from an EMBL/GenBank/DDBJ whole genome shotgun (WGS) entry which is preliminary data.</text>
</comment>
<proteinExistence type="predicted"/>
<dbReference type="AlphaFoldDB" id="A0A1C7M9Q7"/>
<dbReference type="InterPro" id="IPR045339">
    <property type="entry name" value="DUF6534"/>
</dbReference>
<feature type="transmembrane region" description="Helical" evidence="1">
    <location>
        <begin position="87"/>
        <end position="104"/>
    </location>
</feature>
<dbReference type="Proteomes" id="UP000092993">
    <property type="component" value="Unassembled WGS sequence"/>
</dbReference>
<keyword evidence="1" id="KW-0812">Transmembrane</keyword>
<feature type="transmembrane region" description="Helical" evidence="1">
    <location>
        <begin position="50"/>
        <end position="75"/>
    </location>
</feature>
<feature type="domain" description="DUF6534" evidence="2">
    <location>
        <begin position="172"/>
        <end position="257"/>
    </location>
</feature>
<keyword evidence="4" id="KW-1185">Reference proteome</keyword>
<gene>
    <name evidence="3" type="ORF">A0H81_07242</name>
</gene>
<accession>A0A1C7M9Q7</accession>
<dbReference type="STRING" id="5627.A0A1C7M9Q7"/>
<dbReference type="EMBL" id="LUGG01000007">
    <property type="protein sequence ID" value="OBZ73066.1"/>
    <property type="molecule type" value="Genomic_DNA"/>
</dbReference>
<name>A0A1C7M9Q7_GRIFR</name>
<feature type="transmembrane region" description="Helical" evidence="1">
    <location>
        <begin position="124"/>
        <end position="144"/>
    </location>
</feature>
<evidence type="ECO:0000313" key="4">
    <source>
        <dbReference type="Proteomes" id="UP000092993"/>
    </source>
</evidence>
<evidence type="ECO:0000313" key="3">
    <source>
        <dbReference type="EMBL" id="OBZ73066.1"/>
    </source>
</evidence>
<sequence length="322" mass="35970">MAESPVLSFDGTLGAAFLGHFTTAVLYGITSLQTFIYFRQHYNDPLSLRSLIIVLWICDSIHTALVTHVMYFYLVTNFTNVAAVAKPIWSITAMIMVSNISNSICDRISAMEIGRPFAHSSCRYWFTVVFNPTMMIKIGDGFYFAVECLKIPSYVNIRAFSWSLYVGFSAEVVVDGIITVSQCLLLRRFRTGFRSTDSMVHVLMAYSINTGLLTSLCAIACLITYTTLQHEYVYFAFYFVLSKLYVNSLLANLNARGSLLDKKPSVNMMGGEQKIVLADTSVGDHDQYRRTSTQFTTVMGAALLTSDSSVITIMPNSPHHEP</sequence>
<dbReference type="PANTHER" id="PTHR40465">
    <property type="entry name" value="CHROMOSOME 1, WHOLE GENOME SHOTGUN SEQUENCE"/>
    <property type="match status" value="1"/>
</dbReference>
<evidence type="ECO:0000256" key="1">
    <source>
        <dbReference type="SAM" id="Phobius"/>
    </source>
</evidence>
<feature type="transmembrane region" description="Helical" evidence="1">
    <location>
        <begin position="164"/>
        <end position="186"/>
    </location>
</feature>
<keyword evidence="1" id="KW-0472">Membrane</keyword>
<protein>
    <recommendedName>
        <fullName evidence="2">DUF6534 domain-containing protein</fullName>
    </recommendedName>
</protein>
<dbReference type="Pfam" id="PF20152">
    <property type="entry name" value="DUF6534"/>
    <property type="match status" value="1"/>
</dbReference>
<dbReference type="OrthoDB" id="2745105at2759"/>